<accession>A0A6L8MV63</accession>
<dbReference type="InterPro" id="IPR025506">
    <property type="entry name" value="Abi_alpha"/>
</dbReference>
<proteinExistence type="predicted"/>
<dbReference type="RefSeq" id="WP_160863679.1">
    <property type="nucleotide sequence ID" value="NZ_WNXH01000002.1"/>
</dbReference>
<dbReference type="EMBL" id="WNXH01000002">
    <property type="protein sequence ID" value="MYN68949.1"/>
    <property type="molecule type" value="Genomic_DNA"/>
</dbReference>
<evidence type="ECO:0000313" key="2">
    <source>
        <dbReference type="Proteomes" id="UP000483765"/>
    </source>
</evidence>
<gene>
    <name evidence="1" type="ORF">GLP18_01660</name>
</gene>
<dbReference type="Pfam" id="PF14337">
    <property type="entry name" value="Abi_alpha"/>
    <property type="match status" value="1"/>
</dbReference>
<sequence length="276" mass="31460">MIGENNMDEQNKPSFEINPFPVSKDTGDALAKPIAASLGEAGKTILDGIFHFTLDPIRKFNIQRSYALEQFEIEVKESVSKIPDEFLDDSMTGVVLKTIEDSRYQLNHEDIRKMFSNLISATLDSRENSRVSPKYSSIISDMSPREAILLQKIYNNKVQTVPLVNLKVRNRENYSERTIYLNHLLLDSGPDNSFALELSLLESANLITLAKDFRLTSPYFAEMITDFEKSFGDVNTTFGGLLKNENEYVEFFHSTYFLTELGSSFCDIVFENNRDL</sequence>
<evidence type="ECO:0000313" key="1">
    <source>
        <dbReference type="EMBL" id="MYN68949.1"/>
    </source>
</evidence>
<dbReference type="AlphaFoldDB" id="A0A6L8MV63"/>
<protein>
    <submittedName>
        <fullName evidence="1">DUF4393 domain-containing protein</fullName>
    </submittedName>
</protein>
<reference evidence="1 2" key="1">
    <citation type="submission" date="2019-11" db="EMBL/GenBank/DDBJ databases">
        <title>Divergent Streptococcus suis from cattle.</title>
        <authorList>
            <person name="Williamson C."/>
        </authorList>
    </citation>
    <scope>NUCLEOTIDE SEQUENCE [LARGE SCALE GENOMIC DNA]</scope>
    <source>
        <strain evidence="1 2">10-36905</strain>
    </source>
</reference>
<comment type="caution">
    <text evidence="1">The sequence shown here is derived from an EMBL/GenBank/DDBJ whole genome shotgun (WGS) entry which is preliminary data.</text>
</comment>
<organism evidence="1 2">
    <name type="scientific">Streptococcus suis</name>
    <dbReference type="NCBI Taxonomy" id="1307"/>
    <lineage>
        <taxon>Bacteria</taxon>
        <taxon>Bacillati</taxon>
        <taxon>Bacillota</taxon>
        <taxon>Bacilli</taxon>
        <taxon>Lactobacillales</taxon>
        <taxon>Streptococcaceae</taxon>
        <taxon>Streptococcus</taxon>
    </lineage>
</organism>
<name>A0A6L8MV63_STRSU</name>
<dbReference type="Proteomes" id="UP000483765">
    <property type="component" value="Unassembled WGS sequence"/>
</dbReference>